<dbReference type="EMBL" id="JAVDVY010000003">
    <property type="protein sequence ID" value="MDR7136063.1"/>
    <property type="molecule type" value="Genomic_DNA"/>
</dbReference>
<dbReference type="Proteomes" id="UP001251524">
    <property type="component" value="Unassembled WGS sequence"/>
</dbReference>
<accession>A0ABU1WEM2</accession>
<evidence type="ECO:0000313" key="1">
    <source>
        <dbReference type="EMBL" id="MDR7136063.1"/>
    </source>
</evidence>
<reference evidence="1 2" key="1">
    <citation type="submission" date="2023-07" db="EMBL/GenBank/DDBJ databases">
        <title>Sorghum-associated microbial communities from plants grown in Nebraska, USA.</title>
        <authorList>
            <person name="Schachtman D."/>
        </authorList>
    </citation>
    <scope>NUCLEOTIDE SEQUENCE [LARGE SCALE GENOMIC DNA]</scope>
    <source>
        <strain evidence="1 2">BE198</strain>
    </source>
</reference>
<dbReference type="PROSITE" id="PS51257">
    <property type="entry name" value="PROKAR_LIPOPROTEIN"/>
    <property type="match status" value="1"/>
</dbReference>
<comment type="caution">
    <text evidence="1">The sequence shown here is derived from an EMBL/GenBank/DDBJ whole genome shotgun (WGS) entry which is preliminary data.</text>
</comment>
<proteinExistence type="predicted"/>
<sequence length="48" mass="5390">MPTIRHATCDYIRWDVILAEAGIHFGFAFACVREAKEQKQNGSQLPLG</sequence>
<gene>
    <name evidence="1" type="ORF">J2X06_003281</name>
</gene>
<evidence type="ECO:0000313" key="2">
    <source>
        <dbReference type="Proteomes" id="UP001251524"/>
    </source>
</evidence>
<protein>
    <submittedName>
        <fullName evidence="1">Uncharacterized protein</fullName>
    </submittedName>
</protein>
<organism evidence="1 2">
    <name type="scientific">Lysobacter niastensis</name>
    <dbReference type="NCBI Taxonomy" id="380629"/>
    <lineage>
        <taxon>Bacteria</taxon>
        <taxon>Pseudomonadati</taxon>
        <taxon>Pseudomonadota</taxon>
        <taxon>Gammaproteobacteria</taxon>
        <taxon>Lysobacterales</taxon>
        <taxon>Lysobacteraceae</taxon>
        <taxon>Lysobacter</taxon>
    </lineage>
</organism>
<keyword evidence="2" id="KW-1185">Reference proteome</keyword>
<name>A0ABU1WEM2_9GAMM</name>